<dbReference type="EMBL" id="JARVKF010000403">
    <property type="protein sequence ID" value="KAK9416900.1"/>
    <property type="molecule type" value="Genomic_DNA"/>
</dbReference>
<keyword evidence="1" id="KW-1133">Transmembrane helix</keyword>
<evidence type="ECO:0000256" key="1">
    <source>
        <dbReference type="SAM" id="Phobius"/>
    </source>
</evidence>
<evidence type="ECO:0000313" key="4">
    <source>
        <dbReference type="Proteomes" id="UP001408356"/>
    </source>
</evidence>
<keyword evidence="1" id="KW-0472">Membrane</keyword>
<protein>
    <submittedName>
        <fullName evidence="3">Uncharacterized protein</fullName>
    </submittedName>
</protein>
<evidence type="ECO:0000313" key="3">
    <source>
        <dbReference type="EMBL" id="KAK9416900.1"/>
    </source>
</evidence>
<name>A0ABR2UQF2_9PEZI</name>
<dbReference type="Proteomes" id="UP001408356">
    <property type="component" value="Unassembled WGS sequence"/>
</dbReference>
<accession>A0ABR2UQF2</accession>
<keyword evidence="2" id="KW-0732">Signal</keyword>
<feature type="signal peptide" evidence="2">
    <location>
        <begin position="1"/>
        <end position="18"/>
    </location>
</feature>
<feature type="transmembrane region" description="Helical" evidence="1">
    <location>
        <begin position="159"/>
        <end position="182"/>
    </location>
</feature>
<proteinExistence type="predicted"/>
<sequence>MFKGLILLFGLASSLVSAAPEYVSLNGDIESQVVEDLTRTGSTSDNACWVKELPARAPTFQHPRPDVCVAIAAFKQVKIWRTATCSNGTEALLARYDAPGCVGEPALLETVSDDMIKTCLSMPSRVDGSYAFWCEGAFEEPPAKTPSTQPGKSNNGGGFWGLIGILLLIFATVLLIAIIKLVSFISRATRAGNKFLGIFGQRDGAIAL</sequence>
<reference evidence="3 4" key="1">
    <citation type="journal article" date="2024" name="J. Plant Pathol.">
        <title>Sequence and assembly of the genome of Seiridium unicorne, isolate CBS 538.82, causal agent of cypress canker disease.</title>
        <authorList>
            <person name="Scali E."/>
            <person name="Rocca G.D."/>
            <person name="Danti R."/>
            <person name="Garbelotto M."/>
            <person name="Barberini S."/>
            <person name="Baroncelli R."/>
            <person name="Emiliani G."/>
        </authorList>
    </citation>
    <scope>NUCLEOTIDE SEQUENCE [LARGE SCALE GENOMIC DNA]</scope>
    <source>
        <strain evidence="3 4">BM-138-508</strain>
    </source>
</reference>
<keyword evidence="4" id="KW-1185">Reference proteome</keyword>
<evidence type="ECO:0000256" key="2">
    <source>
        <dbReference type="SAM" id="SignalP"/>
    </source>
</evidence>
<keyword evidence="1" id="KW-0812">Transmembrane</keyword>
<gene>
    <name evidence="3" type="ORF">SUNI508_09372</name>
</gene>
<feature type="chain" id="PRO_5047482926" evidence="2">
    <location>
        <begin position="19"/>
        <end position="208"/>
    </location>
</feature>
<organism evidence="3 4">
    <name type="scientific">Seiridium unicorne</name>
    <dbReference type="NCBI Taxonomy" id="138068"/>
    <lineage>
        <taxon>Eukaryota</taxon>
        <taxon>Fungi</taxon>
        <taxon>Dikarya</taxon>
        <taxon>Ascomycota</taxon>
        <taxon>Pezizomycotina</taxon>
        <taxon>Sordariomycetes</taxon>
        <taxon>Xylariomycetidae</taxon>
        <taxon>Amphisphaeriales</taxon>
        <taxon>Sporocadaceae</taxon>
        <taxon>Seiridium</taxon>
    </lineage>
</organism>
<comment type="caution">
    <text evidence="3">The sequence shown here is derived from an EMBL/GenBank/DDBJ whole genome shotgun (WGS) entry which is preliminary data.</text>
</comment>